<gene>
    <name evidence="1" type="ORF">AVEN_136775_1</name>
</gene>
<proteinExistence type="predicted"/>
<keyword evidence="2" id="KW-1185">Reference proteome</keyword>
<protein>
    <submittedName>
        <fullName evidence="1">Uncharacterized protein</fullName>
    </submittedName>
</protein>
<name>A0A4Y1ZPR9_ARAVE</name>
<dbReference type="EMBL" id="BGPR01076399">
    <property type="protein sequence ID" value="GBL60915.1"/>
    <property type="molecule type" value="Genomic_DNA"/>
</dbReference>
<dbReference type="OrthoDB" id="7867520at2759"/>
<dbReference type="Proteomes" id="UP000499080">
    <property type="component" value="Unassembled WGS sequence"/>
</dbReference>
<reference evidence="1 2" key="1">
    <citation type="journal article" date="2019" name="Sci. Rep.">
        <title>Orb-weaving spider Araneus ventricosus genome elucidates the spidroin gene catalogue.</title>
        <authorList>
            <person name="Kono N."/>
            <person name="Nakamura H."/>
            <person name="Ohtoshi R."/>
            <person name="Moran D.A.P."/>
            <person name="Shinohara A."/>
            <person name="Yoshida Y."/>
            <person name="Fujiwara M."/>
            <person name="Mori M."/>
            <person name="Tomita M."/>
            <person name="Arakawa K."/>
        </authorList>
    </citation>
    <scope>NUCLEOTIDE SEQUENCE [LARGE SCALE GENOMIC DNA]</scope>
</reference>
<organism evidence="1 2">
    <name type="scientific">Araneus ventricosus</name>
    <name type="common">Orbweaver spider</name>
    <name type="synonym">Epeira ventricosa</name>
    <dbReference type="NCBI Taxonomy" id="182803"/>
    <lineage>
        <taxon>Eukaryota</taxon>
        <taxon>Metazoa</taxon>
        <taxon>Ecdysozoa</taxon>
        <taxon>Arthropoda</taxon>
        <taxon>Chelicerata</taxon>
        <taxon>Arachnida</taxon>
        <taxon>Araneae</taxon>
        <taxon>Araneomorphae</taxon>
        <taxon>Entelegynae</taxon>
        <taxon>Araneoidea</taxon>
        <taxon>Araneidae</taxon>
        <taxon>Araneus</taxon>
    </lineage>
</organism>
<evidence type="ECO:0000313" key="2">
    <source>
        <dbReference type="Proteomes" id="UP000499080"/>
    </source>
</evidence>
<accession>A0A4Y1ZPR9</accession>
<sequence length="115" mass="13509">MHLKENDYYIPHRAVLRKELLCSTKLRVVYDASSKDKNQKSLNDCLLKVQTLFLNFVLLKFRLHRIAPYCRHPKASSNISFVKIRCYAISVDSRRFEFIESKSSDLQNVPCDVRS</sequence>
<dbReference type="AlphaFoldDB" id="A0A4Y1ZPR9"/>
<evidence type="ECO:0000313" key="1">
    <source>
        <dbReference type="EMBL" id="GBL60915.1"/>
    </source>
</evidence>
<comment type="caution">
    <text evidence="1">The sequence shown here is derived from an EMBL/GenBank/DDBJ whole genome shotgun (WGS) entry which is preliminary data.</text>
</comment>